<comment type="caution">
    <text evidence="3">The sequence shown here is derived from an EMBL/GenBank/DDBJ whole genome shotgun (WGS) entry which is preliminary data.</text>
</comment>
<feature type="compositionally biased region" description="Basic and acidic residues" evidence="1">
    <location>
        <begin position="13"/>
        <end position="41"/>
    </location>
</feature>
<accession>A0A8T2Y443</accession>
<sequence>MEEDVYQSSVAADVKDDNVLKQEESNGIKETDNVKGKEKIHPQNQHQIRIHTTALILISMTLTKTGMECFFGGQITWLEAHPDDHDDFEWVKEGLPVACGKFRYGKSQYSDKRLMFSHPIDLEEGGQRDTCKIFPRKGETWPSSRIGISNGNLMQIVIRSMIEGMDVFEIPPRELFRLSHMIPSFKLTGEEREGVQKGSFDLDPASLPNKVLESANTEDFRD</sequence>
<organism evidence="3 4">
    <name type="scientific">Populus deltoides</name>
    <name type="common">Eastern poplar</name>
    <name type="synonym">Eastern cottonwood</name>
    <dbReference type="NCBI Taxonomy" id="3696"/>
    <lineage>
        <taxon>Eukaryota</taxon>
        <taxon>Viridiplantae</taxon>
        <taxon>Streptophyta</taxon>
        <taxon>Embryophyta</taxon>
        <taxon>Tracheophyta</taxon>
        <taxon>Spermatophyta</taxon>
        <taxon>Magnoliopsida</taxon>
        <taxon>eudicotyledons</taxon>
        <taxon>Gunneridae</taxon>
        <taxon>Pentapetalae</taxon>
        <taxon>rosids</taxon>
        <taxon>fabids</taxon>
        <taxon>Malpighiales</taxon>
        <taxon>Salicaceae</taxon>
        <taxon>Saliceae</taxon>
        <taxon>Populus</taxon>
    </lineage>
</organism>
<protein>
    <recommendedName>
        <fullName evidence="2">DUF3444 domain-containing protein</fullName>
    </recommendedName>
</protein>
<evidence type="ECO:0000256" key="1">
    <source>
        <dbReference type="SAM" id="MobiDB-lite"/>
    </source>
</evidence>
<dbReference type="PANTHER" id="PTHR45089">
    <property type="entry name" value="DNAJ HEAT SHOCK AMINO-TERMINAL DOMAIN PROTEIN-RELATED"/>
    <property type="match status" value="1"/>
</dbReference>
<evidence type="ECO:0000259" key="2">
    <source>
        <dbReference type="Pfam" id="PF11926"/>
    </source>
</evidence>
<feature type="domain" description="DUF3444" evidence="2">
    <location>
        <begin position="74"/>
        <end position="141"/>
    </location>
</feature>
<name>A0A8T2Y443_POPDE</name>
<dbReference type="Proteomes" id="UP000807159">
    <property type="component" value="Chromosome 8"/>
</dbReference>
<evidence type="ECO:0000313" key="3">
    <source>
        <dbReference type="EMBL" id="KAH8499899.1"/>
    </source>
</evidence>
<dbReference type="PANTHER" id="PTHR45089:SF24">
    <property type="entry name" value="DNAJ HEAT SHOCK N-TERMINAL DOMAIN-CONTAINING PROTEIN"/>
    <property type="match status" value="1"/>
</dbReference>
<dbReference type="AlphaFoldDB" id="A0A8T2Y443"/>
<proteinExistence type="predicted"/>
<dbReference type="EMBL" id="JACEGQ020000008">
    <property type="protein sequence ID" value="KAH8499899.1"/>
    <property type="molecule type" value="Genomic_DNA"/>
</dbReference>
<evidence type="ECO:0000313" key="4">
    <source>
        <dbReference type="Proteomes" id="UP000807159"/>
    </source>
</evidence>
<feature type="compositionally biased region" description="Polar residues" evidence="1">
    <location>
        <begin position="1"/>
        <end position="10"/>
    </location>
</feature>
<dbReference type="Pfam" id="PF11926">
    <property type="entry name" value="DUF3444"/>
    <property type="match status" value="1"/>
</dbReference>
<feature type="region of interest" description="Disordered" evidence="1">
    <location>
        <begin position="196"/>
        <end position="222"/>
    </location>
</feature>
<gene>
    <name evidence="3" type="ORF">H0E87_015226</name>
</gene>
<feature type="region of interest" description="Disordered" evidence="1">
    <location>
        <begin position="1"/>
        <end position="45"/>
    </location>
</feature>
<reference evidence="3" key="1">
    <citation type="journal article" date="2021" name="J. Hered.">
        <title>Genome Assembly of Salicaceae Populus deltoides (Eastern Cottonwood) I-69 Based on Nanopore Sequencing and Hi-C Technologies.</title>
        <authorList>
            <person name="Bai S."/>
            <person name="Wu H."/>
            <person name="Zhang J."/>
            <person name="Pan Z."/>
            <person name="Zhao W."/>
            <person name="Li Z."/>
            <person name="Tong C."/>
        </authorList>
    </citation>
    <scope>NUCLEOTIDE SEQUENCE</scope>
    <source>
        <tissue evidence="3">Leaf</tissue>
    </source>
</reference>
<dbReference type="InterPro" id="IPR024593">
    <property type="entry name" value="DUF3444"/>
</dbReference>
<keyword evidence="4" id="KW-1185">Reference proteome</keyword>